<accession>A0ABT2V0Q2</accession>
<dbReference type="Pfam" id="PF12997">
    <property type="entry name" value="DUF3881"/>
    <property type="match status" value="1"/>
</dbReference>
<evidence type="ECO:0000313" key="2">
    <source>
        <dbReference type="Proteomes" id="UP001652395"/>
    </source>
</evidence>
<evidence type="ECO:0000313" key="1">
    <source>
        <dbReference type="EMBL" id="MCU6800453.1"/>
    </source>
</evidence>
<name>A0ABT2V0Q2_9FIRM</name>
<proteinExistence type="predicted"/>
<comment type="caution">
    <text evidence="1">The sequence shown here is derived from an EMBL/GenBank/DDBJ whole genome shotgun (WGS) entry which is preliminary data.</text>
</comment>
<organism evidence="1 2">
    <name type="scientific">Alitiscatomonas aceti</name>
    <dbReference type="NCBI Taxonomy" id="2981724"/>
    <lineage>
        <taxon>Bacteria</taxon>
        <taxon>Bacillati</taxon>
        <taxon>Bacillota</taxon>
        <taxon>Clostridia</taxon>
        <taxon>Lachnospirales</taxon>
        <taxon>Lachnospiraceae</taxon>
        <taxon>Alitiscatomonas</taxon>
    </lineage>
</organism>
<dbReference type="InterPro" id="IPR024541">
    <property type="entry name" value="DUF3881"/>
</dbReference>
<sequence>MHKFLRAAGFSMYQKKKDIEKLLDLLETQPSVTKCVQIDEETNVCEMRTEIAPGIGLSIVGELNEEGDFEREFYFPYVECAQESSTAECSVQRHVEKETYAGMVDESCVGISLIFYVQNFLDYREKVLKKGEAFKIRSISLAGFSTGGKILLPIKKTQKQIQMAKVAAKNRNNLIEAAKNGDEDAMETLTIEDIDLYSKISRRAMKEDLYSIIDSCFMPCGIECDQYSVIGEIKEIQKIKNKYTNEEIYWLNLECSDLNFIICINGKDLLGEPAVGRRFKGQIWMQGILNFQELGRTGN</sequence>
<reference evidence="1 2" key="1">
    <citation type="journal article" date="2021" name="ISME Commun">
        <title>Automated analysis of genomic sequences facilitates high-throughput and comprehensive description of bacteria.</title>
        <authorList>
            <person name="Hitch T.C.A."/>
        </authorList>
    </citation>
    <scope>NUCLEOTIDE SEQUENCE [LARGE SCALE GENOMIC DNA]</scope>
    <source>
        <strain evidence="2">f_CCE</strain>
    </source>
</reference>
<dbReference type="Proteomes" id="UP001652395">
    <property type="component" value="Unassembled WGS sequence"/>
</dbReference>
<protein>
    <submittedName>
        <fullName evidence="1">DUF3881 family protein</fullName>
    </submittedName>
</protein>
<keyword evidence="2" id="KW-1185">Reference proteome</keyword>
<dbReference type="RefSeq" id="WP_158359180.1">
    <property type="nucleotide sequence ID" value="NZ_JAOQJF010000022.1"/>
</dbReference>
<gene>
    <name evidence="1" type="ORF">OCV69_11020</name>
</gene>
<dbReference type="EMBL" id="JAOQJF010000022">
    <property type="protein sequence ID" value="MCU6800453.1"/>
    <property type="molecule type" value="Genomic_DNA"/>
</dbReference>